<dbReference type="RefSeq" id="WP_188051774.1">
    <property type="nucleotide sequence ID" value="NZ_JALNUB010000017.1"/>
</dbReference>
<feature type="chain" id="PRO_5041114904" evidence="1">
    <location>
        <begin position="22"/>
        <end position="165"/>
    </location>
</feature>
<keyword evidence="1" id="KW-0732">Signal</keyword>
<gene>
    <name evidence="2" type="ORF">MW871_15655</name>
    <name evidence="3" type="ORF">MW871_15765</name>
</gene>
<feature type="signal peptide" evidence="1">
    <location>
        <begin position="1"/>
        <end position="21"/>
    </location>
</feature>
<proteinExistence type="predicted"/>
<sequence>MKNRIVFFIFLILLVNYSCNSNDSNTEQKTFLCCGENPLQSKNINNLDQTAGKINVISVFTPNEDGINDCFLVENLYKYSFNSLTIYDLNDKILFTTENYGKNSNSFCGDNIKSGTVKYKLVVKNEQTFVEYGYVCIVKTEEEGKVFSAETECTFPFDDPIIFQK</sequence>
<accession>A0A9X2BMX7</accession>
<dbReference type="Pfam" id="PF13585">
    <property type="entry name" value="CHU_C"/>
    <property type="match status" value="1"/>
</dbReference>
<evidence type="ECO:0000313" key="2">
    <source>
        <dbReference type="EMBL" id="MCK8143326.1"/>
    </source>
</evidence>
<dbReference type="EMBL" id="JALNUB010000019">
    <property type="protein sequence ID" value="MCK8143348.1"/>
    <property type="molecule type" value="Genomic_DNA"/>
</dbReference>
<name>A0A9X2BMX7_9FLAO</name>
<comment type="caution">
    <text evidence="3">The sequence shown here is derived from an EMBL/GenBank/DDBJ whole genome shotgun (WGS) entry which is preliminary data.</text>
</comment>
<keyword evidence="4" id="KW-1185">Reference proteome</keyword>
<dbReference type="Proteomes" id="UP001139260">
    <property type="component" value="Unassembled WGS sequence"/>
</dbReference>
<reference evidence="3" key="1">
    <citation type="submission" date="2022-04" db="EMBL/GenBank/DDBJ databases">
        <title>Flavobacterium pygoscelis sp. nov. isolated from Chinstrap chick (Pygoscelis antarcticus).</title>
        <authorList>
            <person name="Irgang R."/>
            <person name="Poblete-Morales M."/>
            <person name="Avendano-Herrera R."/>
        </authorList>
    </citation>
    <scope>NUCLEOTIDE SEQUENCE</scope>
    <source>
        <strain evidence="3">I-SCBP12n</strain>
    </source>
</reference>
<protein>
    <submittedName>
        <fullName evidence="3">Gliding motility-associated C-terminal domain-containing protein</fullName>
    </submittedName>
</protein>
<organism evidence="3 4">
    <name type="scientific">Flavobacterium pygoscelis</name>
    <dbReference type="NCBI Taxonomy" id="2893176"/>
    <lineage>
        <taxon>Bacteria</taxon>
        <taxon>Pseudomonadati</taxon>
        <taxon>Bacteroidota</taxon>
        <taxon>Flavobacteriia</taxon>
        <taxon>Flavobacteriales</taxon>
        <taxon>Flavobacteriaceae</taxon>
        <taxon>Flavobacterium</taxon>
    </lineage>
</organism>
<dbReference type="AlphaFoldDB" id="A0A9X2BMX7"/>
<dbReference type="EMBL" id="JALNUB010000017">
    <property type="protein sequence ID" value="MCK8143326.1"/>
    <property type="molecule type" value="Genomic_DNA"/>
</dbReference>
<evidence type="ECO:0000313" key="3">
    <source>
        <dbReference type="EMBL" id="MCK8143348.1"/>
    </source>
</evidence>
<evidence type="ECO:0000256" key="1">
    <source>
        <dbReference type="SAM" id="SignalP"/>
    </source>
</evidence>
<evidence type="ECO:0000313" key="4">
    <source>
        <dbReference type="Proteomes" id="UP001139260"/>
    </source>
</evidence>